<evidence type="ECO:0000313" key="4">
    <source>
        <dbReference type="Proteomes" id="UP000306196"/>
    </source>
</evidence>
<accession>A0A5R8KGJ4</accession>
<dbReference type="GO" id="GO:0016491">
    <property type="term" value="F:oxidoreductase activity"/>
    <property type="evidence" value="ECO:0007669"/>
    <property type="project" value="InterPro"/>
</dbReference>
<dbReference type="InterPro" id="IPR012348">
    <property type="entry name" value="RNR-like"/>
</dbReference>
<name>A0A5R8KGJ4_9BACT</name>
<feature type="domain" description="YHS" evidence="2">
    <location>
        <begin position="28"/>
        <end position="66"/>
    </location>
</feature>
<dbReference type="Proteomes" id="UP000306196">
    <property type="component" value="Unassembled WGS sequence"/>
</dbReference>
<feature type="signal peptide" evidence="1">
    <location>
        <begin position="1"/>
        <end position="19"/>
    </location>
</feature>
<evidence type="ECO:0000313" key="3">
    <source>
        <dbReference type="EMBL" id="TLD71424.1"/>
    </source>
</evidence>
<dbReference type="Gene3D" id="1.10.620.20">
    <property type="entry name" value="Ribonucleotide Reductase, subunit A"/>
    <property type="match status" value="1"/>
</dbReference>
<keyword evidence="1" id="KW-0732">Signal</keyword>
<comment type="caution">
    <text evidence="3">The sequence shown here is derived from an EMBL/GenBank/DDBJ whole genome shotgun (WGS) entry which is preliminary data.</text>
</comment>
<evidence type="ECO:0000259" key="2">
    <source>
        <dbReference type="Pfam" id="PF04945"/>
    </source>
</evidence>
<dbReference type="SUPFAM" id="SSF47240">
    <property type="entry name" value="Ferritin-like"/>
    <property type="match status" value="1"/>
</dbReference>
<feature type="chain" id="PRO_5024276541" evidence="1">
    <location>
        <begin position="20"/>
        <end position="71"/>
    </location>
</feature>
<gene>
    <name evidence="3" type="ORF">FEM03_07815</name>
</gene>
<organism evidence="3 4">
    <name type="scientific">Phragmitibacter flavus</name>
    <dbReference type="NCBI Taxonomy" id="2576071"/>
    <lineage>
        <taxon>Bacteria</taxon>
        <taxon>Pseudomonadati</taxon>
        <taxon>Verrucomicrobiota</taxon>
        <taxon>Verrucomicrobiia</taxon>
        <taxon>Verrucomicrobiales</taxon>
        <taxon>Verrucomicrobiaceae</taxon>
        <taxon>Phragmitibacter</taxon>
    </lineage>
</organism>
<evidence type="ECO:0000256" key="1">
    <source>
        <dbReference type="SAM" id="SignalP"/>
    </source>
</evidence>
<reference evidence="3 4" key="1">
    <citation type="submission" date="2019-05" db="EMBL/GenBank/DDBJ databases">
        <title>Verrucobacter flavum gen. nov., sp. nov. a new member of the family Verrucomicrobiaceae.</title>
        <authorList>
            <person name="Szuroczki S."/>
            <person name="Abbaszade G."/>
            <person name="Szabo A."/>
            <person name="Felfoldi T."/>
            <person name="Schumann P."/>
            <person name="Boka K."/>
            <person name="Keki Z."/>
            <person name="Toumi M."/>
            <person name="Toth E."/>
        </authorList>
    </citation>
    <scope>NUCLEOTIDE SEQUENCE [LARGE SCALE GENOMIC DNA]</scope>
    <source>
        <strain evidence="3 4">MG-N-17</strain>
    </source>
</reference>
<keyword evidence="4" id="KW-1185">Reference proteome</keyword>
<sequence>MKTMLAILALSLTSAISYAAPVNTTCPVAGKPAKDSVTTKHEGKDVAFCCNGCKGKFEADPAKYADKVKKD</sequence>
<protein>
    <submittedName>
        <fullName evidence="3">YHS domain-containing protein</fullName>
    </submittedName>
</protein>
<dbReference type="Pfam" id="PF04945">
    <property type="entry name" value="YHS"/>
    <property type="match status" value="1"/>
</dbReference>
<dbReference type="AlphaFoldDB" id="A0A5R8KGJ4"/>
<dbReference type="InterPro" id="IPR007029">
    <property type="entry name" value="YHS_dom"/>
</dbReference>
<proteinExistence type="predicted"/>
<dbReference type="InterPro" id="IPR009078">
    <property type="entry name" value="Ferritin-like_SF"/>
</dbReference>
<dbReference type="EMBL" id="VAUV01000005">
    <property type="protein sequence ID" value="TLD71424.1"/>
    <property type="molecule type" value="Genomic_DNA"/>
</dbReference>
<dbReference type="OrthoDB" id="196754at2"/>